<keyword evidence="5" id="KW-1133">Transmembrane helix</keyword>
<evidence type="ECO:0000256" key="8">
    <source>
        <dbReference type="SAM" id="Coils"/>
    </source>
</evidence>
<keyword evidence="4" id="KW-0999">Mitochondrion inner membrane</keyword>
<dbReference type="GO" id="GO:0061617">
    <property type="term" value="C:MICOS complex"/>
    <property type="evidence" value="ECO:0007669"/>
    <property type="project" value="TreeGrafter"/>
</dbReference>
<comment type="subcellular location">
    <subcellularLocation>
        <location evidence="1">Mitochondrion inner membrane</location>
    </subcellularLocation>
</comment>
<evidence type="ECO:0000256" key="7">
    <source>
        <dbReference type="ARBA" id="ARBA00023136"/>
    </source>
</evidence>
<accession>A0A9W7IQW3</accession>
<feature type="region of interest" description="Disordered" evidence="9">
    <location>
        <begin position="142"/>
        <end position="336"/>
    </location>
</feature>
<keyword evidence="7" id="KW-0472">Membrane</keyword>
<reference evidence="10" key="1">
    <citation type="submission" date="2023-05" db="EMBL/GenBank/DDBJ databases">
        <title>Genome and transcriptome analyses reveal genes involved in the formation of fine ridges on petal epidermal cells in Hibiscus trionum.</title>
        <authorList>
            <person name="Koshimizu S."/>
            <person name="Masuda S."/>
            <person name="Ishii T."/>
            <person name="Shirasu K."/>
            <person name="Hoshino A."/>
            <person name="Arita M."/>
        </authorList>
    </citation>
    <scope>NUCLEOTIDE SEQUENCE</scope>
    <source>
        <strain evidence="10">Hamamatsu line</strain>
    </source>
</reference>
<evidence type="ECO:0000313" key="11">
    <source>
        <dbReference type="Proteomes" id="UP001165190"/>
    </source>
</evidence>
<dbReference type="Pfam" id="PF09731">
    <property type="entry name" value="Mitofilin"/>
    <property type="match status" value="1"/>
</dbReference>
<sequence length="710" mass="77073">MLRRSILELSRHRGSPRRIPRRIISQCSSPFLYSRKQFCTSPGGNTTPNPGSAGVPPESKSGFSRVVLGSAVIVGAAFFAYQTGYLDRYLGEVPKSSIDSTKIGFDDKDEQNIQVVSSHNEEIKGLTPHVDLHEQEDATSIDLPSQLETSSETPGLIQPNADGKSNGALGDSTMPGPEKPVPEYSQSSLPSADHSADADVSAGGNLKNAESETSPMPNKDIQDIQLDSQSSESLGEKEAKAVAPHSHTTTDGLQDETSKGAEAPSFSLEESQIKAVSSLHPSTANIPQDEQSKGAEESSLAPGESQIKDFPSSHPAIADIPQAKPTEDKGAPDSLLDAYHLRDNADKSYLTSLSGEYEQLSKETEGFGTAVEEQNEGYLSKDGKLVLSFLQAIHAAEKQQAELDAHVFSEEKQALKEKYEKELRDSRARELMRTEEAAILDKELKRERTKAAAAIKSLQEKMEEKLRMELEEKEREAELKLQKAQELGKAELAAAIASEKAAQLEKVAEANLNINALCMAFYARSEEARKSHSVHKLALGALALEDALSKGLPIQKEIDSLRTYLEGIEKDSVLDVVLSSLPEETRYHGTDTLLQLNQKFNAMKGTLRHFSLIPPGGGGILTHSLAHIASWLKVKEVDQSGEGIESLISRVDKYLAEGKLAEAAAALEQGVKGSQAEEIVGDWVKRVRNRAITEQALTVLQSYATCISLT</sequence>
<evidence type="ECO:0000256" key="2">
    <source>
        <dbReference type="ARBA" id="ARBA00010877"/>
    </source>
</evidence>
<evidence type="ECO:0000256" key="5">
    <source>
        <dbReference type="ARBA" id="ARBA00022989"/>
    </source>
</evidence>
<dbReference type="PANTHER" id="PTHR15415">
    <property type="entry name" value="MITOFILIN"/>
    <property type="match status" value="1"/>
</dbReference>
<evidence type="ECO:0000256" key="3">
    <source>
        <dbReference type="ARBA" id="ARBA00022692"/>
    </source>
</evidence>
<comment type="caution">
    <text evidence="10">The sequence shown here is derived from an EMBL/GenBank/DDBJ whole genome shotgun (WGS) entry which is preliminary data.</text>
</comment>
<keyword evidence="11" id="KW-1185">Reference proteome</keyword>
<dbReference type="PANTHER" id="PTHR15415:SF7">
    <property type="entry name" value="MICOS COMPLEX SUBUNIT MIC60"/>
    <property type="match status" value="1"/>
</dbReference>
<proteinExistence type="inferred from homology"/>
<name>A0A9W7IQW3_HIBTR</name>
<evidence type="ECO:0000256" key="1">
    <source>
        <dbReference type="ARBA" id="ARBA00004273"/>
    </source>
</evidence>
<evidence type="ECO:0000256" key="6">
    <source>
        <dbReference type="ARBA" id="ARBA00023128"/>
    </source>
</evidence>
<keyword evidence="8" id="KW-0175">Coiled coil</keyword>
<organism evidence="10 11">
    <name type="scientific">Hibiscus trionum</name>
    <name type="common">Flower of an hour</name>
    <dbReference type="NCBI Taxonomy" id="183268"/>
    <lineage>
        <taxon>Eukaryota</taxon>
        <taxon>Viridiplantae</taxon>
        <taxon>Streptophyta</taxon>
        <taxon>Embryophyta</taxon>
        <taxon>Tracheophyta</taxon>
        <taxon>Spermatophyta</taxon>
        <taxon>Magnoliopsida</taxon>
        <taxon>eudicotyledons</taxon>
        <taxon>Gunneridae</taxon>
        <taxon>Pentapetalae</taxon>
        <taxon>rosids</taxon>
        <taxon>malvids</taxon>
        <taxon>Malvales</taxon>
        <taxon>Malvaceae</taxon>
        <taxon>Malvoideae</taxon>
        <taxon>Hibiscus</taxon>
    </lineage>
</organism>
<feature type="compositionally biased region" description="Polar residues" evidence="9">
    <location>
        <begin position="38"/>
        <end position="50"/>
    </location>
</feature>
<evidence type="ECO:0000256" key="9">
    <source>
        <dbReference type="SAM" id="MobiDB-lite"/>
    </source>
</evidence>
<dbReference type="Proteomes" id="UP001165190">
    <property type="component" value="Unassembled WGS sequence"/>
</dbReference>
<gene>
    <name evidence="10" type="ORF">HRI_003610500</name>
</gene>
<dbReference type="EMBL" id="BSYR01000034">
    <property type="protein sequence ID" value="GMI99412.1"/>
    <property type="molecule type" value="Genomic_DNA"/>
</dbReference>
<feature type="region of interest" description="Disordered" evidence="9">
    <location>
        <begin position="38"/>
        <end position="59"/>
    </location>
</feature>
<evidence type="ECO:0000256" key="4">
    <source>
        <dbReference type="ARBA" id="ARBA00022792"/>
    </source>
</evidence>
<evidence type="ECO:0000313" key="10">
    <source>
        <dbReference type="EMBL" id="GMI99412.1"/>
    </source>
</evidence>
<dbReference type="InterPro" id="IPR019133">
    <property type="entry name" value="MIC60"/>
</dbReference>
<dbReference type="AlphaFoldDB" id="A0A9W7IQW3"/>
<feature type="compositionally biased region" description="Polar residues" evidence="9">
    <location>
        <begin position="142"/>
        <end position="153"/>
    </location>
</feature>
<feature type="coiled-coil region" evidence="8">
    <location>
        <begin position="398"/>
        <end position="490"/>
    </location>
</feature>
<keyword evidence="6" id="KW-0496">Mitochondrion</keyword>
<protein>
    <recommendedName>
        <fullName evidence="12">MICOS complex subunit MIC60</fullName>
    </recommendedName>
</protein>
<evidence type="ECO:0008006" key="12">
    <source>
        <dbReference type="Google" id="ProtNLM"/>
    </source>
</evidence>
<keyword evidence="3" id="KW-0812">Transmembrane</keyword>
<comment type="similarity">
    <text evidence="2">Belongs to the MICOS complex subunit Mic60 family.</text>
</comment>
<feature type="compositionally biased region" description="Polar residues" evidence="9">
    <location>
        <begin position="279"/>
        <end position="289"/>
    </location>
</feature>
<dbReference type="OrthoDB" id="10261039at2759"/>
<dbReference type="GO" id="GO:0042407">
    <property type="term" value="P:cristae formation"/>
    <property type="evidence" value="ECO:0007669"/>
    <property type="project" value="TreeGrafter"/>
</dbReference>